<dbReference type="Proteomes" id="UP000503580">
    <property type="component" value="Chromosome"/>
</dbReference>
<dbReference type="EMBL" id="CP050321">
    <property type="protein sequence ID" value="QIR27487.1"/>
    <property type="molecule type" value="Genomic_DNA"/>
</dbReference>
<evidence type="ECO:0000256" key="5">
    <source>
        <dbReference type="ARBA" id="ARBA00023288"/>
    </source>
</evidence>
<feature type="signal peptide" evidence="6">
    <location>
        <begin position="1"/>
        <end position="20"/>
    </location>
</feature>
<evidence type="ECO:0000313" key="8">
    <source>
        <dbReference type="Proteomes" id="UP000503580"/>
    </source>
</evidence>
<keyword evidence="3" id="KW-0472">Membrane</keyword>
<evidence type="ECO:0000256" key="2">
    <source>
        <dbReference type="ARBA" id="ARBA00022729"/>
    </source>
</evidence>
<dbReference type="AlphaFoldDB" id="A0A6G9RMF9"/>
<organism evidence="7 8">
    <name type="scientific">Kluyvera genomosp. 3</name>
    <dbReference type="NCBI Taxonomy" id="2774055"/>
    <lineage>
        <taxon>Bacteria</taxon>
        <taxon>Pseudomonadati</taxon>
        <taxon>Pseudomonadota</taxon>
        <taxon>Gammaproteobacteria</taxon>
        <taxon>Enterobacterales</taxon>
        <taxon>Enterobacteriaceae</taxon>
        <taxon>Kluyvera</taxon>
    </lineage>
</organism>
<keyword evidence="2 6" id="KW-0732">Signal</keyword>
<proteinExistence type="predicted"/>
<evidence type="ECO:0000256" key="4">
    <source>
        <dbReference type="ARBA" id="ARBA00023139"/>
    </source>
</evidence>
<name>A0A6G9RMF9_9ENTR</name>
<evidence type="ECO:0000313" key="7">
    <source>
        <dbReference type="EMBL" id="QIR27487.1"/>
    </source>
</evidence>
<dbReference type="Pfam" id="PF06788">
    <property type="entry name" value="UPF0257"/>
    <property type="match status" value="1"/>
</dbReference>
<dbReference type="RefSeq" id="WP_167575882.1">
    <property type="nucleotide sequence ID" value="NZ_CP050321.1"/>
</dbReference>
<protein>
    <submittedName>
        <fullName evidence="7">YnfC family lipoprotein</fullName>
    </submittedName>
</protein>
<sequence>MKVRALCSLFLFTASFNAAAITQFKPAVLNAALLFEHDPTVGNVKHSVQWIRDVNGKLRVMTEVRYDRNGCFTHINMVDKENTRIFHLVNKEGALTSFNGQRITGKINGRCEITELENETGQYTLNYNIRGLLETIVDKSTGEVVERYEYGNSQLPVRIRNYQDNTDQRIFYPSGSAQFVDSEIVSKRGESTVRVKQSCSYTVDGNADKCSLISSANEEYRGSILFWVSNHETEYF</sequence>
<keyword evidence="8" id="KW-1185">Reference proteome</keyword>
<gene>
    <name evidence="7" type="ORF">GY169_12045</name>
</gene>
<feature type="chain" id="PRO_5026020655" evidence="6">
    <location>
        <begin position="21"/>
        <end position="236"/>
    </location>
</feature>
<dbReference type="GO" id="GO:0005886">
    <property type="term" value="C:plasma membrane"/>
    <property type="evidence" value="ECO:0007669"/>
    <property type="project" value="InterPro"/>
</dbReference>
<keyword evidence="4" id="KW-0564">Palmitate</keyword>
<accession>A0A6G9RMF9</accession>
<keyword evidence="5 7" id="KW-0449">Lipoprotein</keyword>
<evidence type="ECO:0000256" key="3">
    <source>
        <dbReference type="ARBA" id="ARBA00023136"/>
    </source>
</evidence>
<dbReference type="KEGG" id="kgn:GY169_12045"/>
<evidence type="ECO:0000256" key="1">
    <source>
        <dbReference type="ARBA" id="ARBA00022475"/>
    </source>
</evidence>
<evidence type="ECO:0000256" key="6">
    <source>
        <dbReference type="SAM" id="SignalP"/>
    </source>
</evidence>
<dbReference type="InterPro" id="IPR010646">
    <property type="entry name" value="UPF0257"/>
</dbReference>
<reference evidence="7 8" key="1">
    <citation type="submission" date="2020-02" db="EMBL/GenBank/DDBJ databases">
        <title>Whole genome PO2S7.</title>
        <authorList>
            <person name="Singha K.M."/>
        </authorList>
    </citation>
    <scope>NUCLEOTIDE SEQUENCE [LARGE SCALE GENOMIC DNA]</scope>
    <source>
        <strain evidence="7 8">PO2S7</strain>
    </source>
</reference>
<keyword evidence="1" id="KW-1003">Cell membrane</keyword>